<proteinExistence type="predicted"/>
<keyword evidence="5" id="KW-1185">Reference proteome</keyword>
<dbReference type="KEGG" id="cbr:CBG_16166"/>
<reference evidence="2 4" key="2">
    <citation type="submission" date="2022-05" db="EMBL/GenBank/DDBJ databases">
        <title>Chromosome-level reference genomes for two strains of Caenorhabditis briggsae: an improved platform for comparative genomics.</title>
        <authorList>
            <person name="Stevens L."/>
            <person name="Andersen E.C."/>
        </authorList>
    </citation>
    <scope>NUCLEOTIDE SEQUENCE [LARGE SCALE GENOMIC DNA]</scope>
    <source>
        <strain evidence="2">QX1410_ONT</strain>
        <tissue evidence="2">Whole-organism</tissue>
    </source>
</reference>
<protein>
    <submittedName>
        <fullName evidence="3">Uncharacterized protein</fullName>
    </submittedName>
</protein>
<dbReference type="Pfam" id="PF05912">
    <property type="entry name" value="DUF870"/>
    <property type="match status" value="1"/>
</dbReference>
<dbReference type="InterPro" id="IPR008588">
    <property type="entry name" value="DUF870_CAE_spp"/>
</dbReference>
<gene>
    <name evidence="2" type="ORF">L3Y34_010521</name>
    <name evidence="3" type="ORF">L5515_016404</name>
</gene>
<keyword evidence="1" id="KW-0732">Signal</keyword>
<organism evidence="3 5">
    <name type="scientific">Caenorhabditis briggsae</name>
    <dbReference type="NCBI Taxonomy" id="6238"/>
    <lineage>
        <taxon>Eukaryota</taxon>
        <taxon>Metazoa</taxon>
        <taxon>Ecdysozoa</taxon>
        <taxon>Nematoda</taxon>
        <taxon>Chromadorea</taxon>
        <taxon>Rhabditida</taxon>
        <taxon>Rhabditina</taxon>
        <taxon>Rhabditomorpha</taxon>
        <taxon>Rhabditoidea</taxon>
        <taxon>Rhabditidae</taxon>
        <taxon>Peloderinae</taxon>
        <taxon>Caenorhabditis</taxon>
    </lineage>
</organism>
<evidence type="ECO:0000313" key="3">
    <source>
        <dbReference type="EMBL" id="UMM39279.1"/>
    </source>
</evidence>
<dbReference type="EMBL" id="CP090896">
    <property type="protein sequence ID" value="ULT79980.1"/>
    <property type="molecule type" value="Genomic_DNA"/>
</dbReference>
<dbReference type="PANTHER" id="PTHR21479:SF28">
    <property type="entry name" value="PROTEIN CBG24148"/>
    <property type="match status" value="1"/>
</dbReference>
<evidence type="ECO:0000313" key="2">
    <source>
        <dbReference type="EMBL" id="ULT79980.1"/>
    </source>
</evidence>
<name>A0AAE9FAI3_CAEBR</name>
<dbReference type="EMBL" id="CP092625">
    <property type="protein sequence ID" value="UMM39279.1"/>
    <property type="molecule type" value="Genomic_DNA"/>
</dbReference>
<dbReference type="Gene3D" id="2.60.40.3330">
    <property type="match status" value="1"/>
</dbReference>
<dbReference type="InterPro" id="IPR038479">
    <property type="entry name" value="Transthyretin-like_sf"/>
</dbReference>
<evidence type="ECO:0000313" key="4">
    <source>
        <dbReference type="Proteomes" id="UP000827892"/>
    </source>
</evidence>
<reference evidence="3 5" key="1">
    <citation type="submission" date="2022-04" db="EMBL/GenBank/DDBJ databases">
        <title>Chromosome-level reference genomes for two strains of Caenorhabditis briggsae: an improved platform for comparative genomics.</title>
        <authorList>
            <person name="Stevens L."/>
            <person name="Andersen E."/>
        </authorList>
    </citation>
    <scope>NUCLEOTIDE SEQUENCE [LARGE SCALE GENOMIC DNA]</scope>
    <source>
        <strain evidence="3">VX34</strain>
        <tissue evidence="3">Whole-organism</tissue>
    </source>
</reference>
<dbReference type="PANTHER" id="PTHR21479">
    <property type="match status" value="1"/>
</dbReference>
<dbReference type="Proteomes" id="UP000827892">
    <property type="component" value="Chromosome X"/>
</dbReference>
<evidence type="ECO:0000313" key="5">
    <source>
        <dbReference type="Proteomes" id="UP000829354"/>
    </source>
</evidence>
<dbReference type="Proteomes" id="UP000829354">
    <property type="component" value="Chromosome X"/>
</dbReference>
<dbReference type="OMA" id="CVRIRVI"/>
<evidence type="ECO:0000256" key="1">
    <source>
        <dbReference type="SAM" id="SignalP"/>
    </source>
</evidence>
<feature type="chain" id="PRO_5044707266" evidence="1">
    <location>
        <begin position="16"/>
        <end position="133"/>
    </location>
</feature>
<feature type="signal peptide" evidence="1">
    <location>
        <begin position="1"/>
        <end position="15"/>
    </location>
</feature>
<accession>A0AAE9FAI3</accession>
<dbReference type="AlphaFoldDB" id="A0AAE9FAI3"/>
<sequence>MRLSIFLLFSFLVLGRYCYENKFRFSGTVYCKSEHRWCVRIRVIEVDTLIDDSIASDDFCSDETTKTYDIAGTDENDGILDRNFEIQMIVTHNCSRNTDTVFKTPIKRIPLPKQPTEHATIRQHLNLNMNSSQ</sequence>